<dbReference type="Pfam" id="PF00861">
    <property type="entry name" value="Ribosomal_L18p"/>
    <property type="match status" value="1"/>
</dbReference>
<reference evidence="9" key="1">
    <citation type="submission" date="2019-04" db="EMBL/GenBank/DDBJ databases">
        <title>Draft genome sequence of Pseudonocardiaceae bacterium SL3-2-4.</title>
        <authorList>
            <person name="Ningsih F."/>
            <person name="Yokota A."/>
            <person name="Sakai Y."/>
            <person name="Nanatani K."/>
            <person name="Yabe S."/>
            <person name="Oetari A."/>
            <person name="Sjamsuridzal W."/>
        </authorList>
    </citation>
    <scope>NUCLEOTIDE SEQUENCE [LARGE SCALE GENOMIC DNA]</scope>
    <source>
        <strain evidence="9">SL3-2-4</strain>
    </source>
</reference>
<gene>
    <name evidence="7 8" type="primary">rplR</name>
    <name evidence="8" type="ORF">GTS_09670</name>
</gene>
<evidence type="ECO:0000313" key="8">
    <source>
        <dbReference type="EMBL" id="GDY29334.1"/>
    </source>
</evidence>
<evidence type="ECO:0000256" key="5">
    <source>
        <dbReference type="ARBA" id="ARBA00023274"/>
    </source>
</evidence>
<dbReference type="GO" id="GO:0022625">
    <property type="term" value="C:cytosolic large ribosomal subunit"/>
    <property type="evidence" value="ECO:0007669"/>
    <property type="project" value="TreeGrafter"/>
</dbReference>
<protein>
    <recommendedName>
        <fullName evidence="6 7">Large ribosomal subunit protein uL18</fullName>
    </recommendedName>
</protein>
<keyword evidence="5 7" id="KW-0687">Ribonucleoprotein</keyword>
<evidence type="ECO:0000256" key="4">
    <source>
        <dbReference type="ARBA" id="ARBA00022980"/>
    </source>
</evidence>
<keyword evidence="3 7" id="KW-0694">RNA-binding</keyword>
<dbReference type="AlphaFoldDB" id="A0A4D4J1P6"/>
<evidence type="ECO:0000256" key="6">
    <source>
        <dbReference type="ARBA" id="ARBA00035197"/>
    </source>
</evidence>
<dbReference type="GO" id="GO:0003735">
    <property type="term" value="F:structural constituent of ribosome"/>
    <property type="evidence" value="ECO:0007669"/>
    <property type="project" value="InterPro"/>
</dbReference>
<proteinExistence type="inferred from homology"/>
<dbReference type="GO" id="GO:0008097">
    <property type="term" value="F:5S rRNA binding"/>
    <property type="evidence" value="ECO:0007669"/>
    <property type="project" value="TreeGrafter"/>
</dbReference>
<dbReference type="InterPro" id="IPR057268">
    <property type="entry name" value="Ribosomal_L18"/>
</dbReference>
<organism evidence="8 9">
    <name type="scientific">Gandjariella thermophila</name>
    <dbReference type="NCBI Taxonomy" id="1931992"/>
    <lineage>
        <taxon>Bacteria</taxon>
        <taxon>Bacillati</taxon>
        <taxon>Actinomycetota</taxon>
        <taxon>Actinomycetes</taxon>
        <taxon>Pseudonocardiales</taxon>
        <taxon>Pseudonocardiaceae</taxon>
        <taxon>Gandjariella</taxon>
    </lineage>
</organism>
<dbReference type="CDD" id="cd00432">
    <property type="entry name" value="Ribosomal_L18_L5e"/>
    <property type="match status" value="1"/>
</dbReference>
<name>A0A4D4J1P6_9PSEU</name>
<evidence type="ECO:0000256" key="7">
    <source>
        <dbReference type="HAMAP-Rule" id="MF_01337"/>
    </source>
</evidence>
<dbReference type="RefSeq" id="WP_137812508.1">
    <property type="nucleotide sequence ID" value="NZ_BJFL01000003.1"/>
</dbReference>
<dbReference type="OrthoDB" id="9810939at2"/>
<evidence type="ECO:0000256" key="3">
    <source>
        <dbReference type="ARBA" id="ARBA00022884"/>
    </source>
</evidence>
<sequence>MSESTAQKTAAPKRKPVGKDISTVRRLARARRHFRLRKKIFGTPERPRLVVTRSTRHMVAQVIDDVAGHTVASASSMEADVRAMEGDKKARAARVGELVAARAKEAGISKVVFDRGGHDYHGRIAALADAARGAGLEF</sequence>
<dbReference type="GO" id="GO:0006412">
    <property type="term" value="P:translation"/>
    <property type="evidence" value="ECO:0007669"/>
    <property type="project" value="UniProtKB-UniRule"/>
</dbReference>
<dbReference type="PANTHER" id="PTHR12899:SF3">
    <property type="entry name" value="LARGE RIBOSOMAL SUBUNIT PROTEIN UL18M"/>
    <property type="match status" value="1"/>
</dbReference>
<comment type="subunit">
    <text evidence="7">Part of the 50S ribosomal subunit; part of the 5S rRNA/L5/L18/L25 subcomplex. Contacts the 5S and 23S rRNAs.</text>
</comment>
<evidence type="ECO:0000256" key="2">
    <source>
        <dbReference type="ARBA" id="ARBA00022730"/>
    </source>
</evidence>
<dbReference type="HAMAP" id="MF_01337_B">
    <property type="entry name" value="Ribosomal_uL18_B"/>
    <property type="match status" value="1"/>
</dbReference>
<dbReference type="FunFam" id="3.30.420.100:FF:000001">
    <property type="entry name" value="50S ribosomal protein L18"/>
    <property type="match status" value="1"/>
</dbReference>
<evidence type="ECO:0000313" key="9">
    <source>
        <dbReference type="Proteomes" id="UP000298860"/>
    </source>
</evidence>
<comment type="similarity">
    <text evidence="1 7">Belongs to the universal ribosomal protein uL18 family.</text>
</comment>
<evidence type="ECO:0000256" key="1">
    <source>
        <dbReference type="ARBA" id="ARBA00007116"/>
    </source>
</evidence>
<dbReference type="NCBIfam" id="TIGR00060">
    <property type="entry name" value="L18_bact"/>
    <property type="match status" value="1"/>
</dbReference>
<keyword evidence="4 7" id="KW-0689">Ribosomal protein</keyword>
<keyword evidence="9" id="KW-1185">Reference proteome</keyword>
<dbReference type="PANTHER" id="PTHR12899">
    <property type="entry name" value="39S RIBOSOMAL PROTEIN L18, MITOCHONDRIAL"/>
    <property type="match status" value="1"/>
</dbReference>
<dbReference type="SUPFAM" id="SSF53137">
    <property type="entry name" value="Translational machinery components"/>
    <property type="match status" value="1"/>
</dbReference>
<dbReference type="EMBL" id="BJFL01000003">
    <property type="protein sequence ID" value="GDY29334.1"/>
    <property type="molecule type" value="Genomic_DNA"/>
</dbReference>
<keyword evidence="2 7" id="KW-0699">rRNA-binding</keyword>
<dbReference type="InterPro" id="IPR005484">
    <property type="entry name" value="Ribosomal_uL18_bac/plant/anim"/>
</dbReference>
<dbReference type="InterPro" id="IPR004389">
    <property type="entry name" value="Ribosomal_uL18_bac-type"/>
</dbReference>
<accession>A0A4D4J1P6</accession>
<dbReference type="Proteomes" id="UP000298860">
    <property type="component" value="Unassembled WGS sequence"/>
</dbReference>
<comment type="function">
    <text evidence="7">This is one of the proteins that bind and probably mediate the attachment of the 5S RNA into the large ribosomal subunit, where it forms part of the central protuberance.</text>
</comment>
<dbReference type="Gene3D" id="3.30.420.100">
    <property type="match status" value="1"/>
</dbReference>
<comment type="caution">
    <text evidence="8">The sequence shown here is derived from an EMBL/GenBank/DDBJ whole genome shotgun (WGS) entry which is preliminary data.</text>
</comment>